<dbReference type="InterPro" id="IPR008999">
    <property type="entry name" value="Actin-crosslinking"/>
</dbReference>
<dbReference type="SUPFAM" id="SSF50405">
    <property type="entry name" value="Actin-crosslinking proteins"/>
    <property type="match status" value="3"/>
</dbReference>
<protein>
    <recommendedName>
        <fullName evidence="9">RING-type domain-containing protein</fullName>
    </recommendedName>
</protein>
<dbReference type="InterPro" id="IPR013083">
    <property type="entry name" value="Znf_RING/FYVE/PHD"/>
</dbReference>
<evidence type="ECO:0000256" key="3">
    <source>
        <dbReference type="ARBA" id="ARBA00022833"/>
    </source>
</evidence>
<dbReference type="GO" id="GO:0030041">
    <property type="term" value="P:actin filament polymerization"/>
    <property type="evidence" value="ECO:0007669"/>
    <property type="project" value="TreeGrafter"/>
</dbReference>
<proteinExistence type="predicted"/>
<dbReference type="PROSITE" id="PS50089">
    <property type="entry name" value="ZF_RING_2"/>
    <property type="match status" value="1"/>
</dbReference>
<dbReference type="PANTHER" id="PTHR33351">
    <property type="entry name" value="HISACTOPHILIN-1-RELATED"/>
    <property type="match status" value="1"/>
</dbReference>
<dbReference type="GO" id="GO:0008270">
    <property type="term" value="F:zinc ion binding"/>
    <property type="evidence" value="ECO:0007669"/>
    <property type="project" value="UniProtKB-KW"/>
</dbReference>
<dbReference type="Pfam" id="PF02176">
    <property type="entry name" value="zf-TRAF"/>
    <property type="match status" value="2"/>
</dbReference>
<dbReference type="SUPFAM" id="SSF57850">
    <property type="entry name" value="RING/U-box"/>
    <property type="match status" value="1"/>
</dbReference>
<evidence type="ECO:0000256" key="4">
    <source>
        <dbReference type="PROSITE-ProRule" id="PRU00207"/>
    </source>
</evidence>
<dbReference type="VEuPathDB" id="CryptoDB:Cvel_9268"/>
<feature type="domain" description="TRAF-type" evidence="7">
    <location>
        <begin position="168"/>
        <end position="222"/>
    </location>
</feature>
<dbReference type="AlphaFoldDB" id="A0A0G4HXH5"/>
<evidence type="ECO:0000256" key="1">
    <source>
        <dbReference type="ARBA" id="ARBA00022723"/>
    </source>
</evidence>
<evidence type="ECO:0000256" key="5">
    <source>
        <dbReference type="SAM" id="Coils"/>
    </source>
</evidence>
<dbReference type="InterPro" id="IPR001841">
    <property type="entry name" value="Znf_RING"/>
</dbReference>
<keyword evidence="1 4" id="KW-0479">Metal-binding</keyword>
<dbReference type="InterPro" id="IPR001293">
    <property type="entry name" value="Znf_TRAF"/>
</dbReference>
<evidence type="ECO:0000313" key="8">
    <source>
        <dbReference type="EMBL" id="CEM49183.1"/>
    </source>
</evidence>
<dbReference type="PANTHER" id="PTHR33351:SF1">
    <property type="entry name" value="IG-LIKE DOMAIN-CONTAINING PROTEIN-RELATED"/>
    <property type="match status" value="1"/>
</dbReference>
<dbReference type="SUPFAM" id="SSF49599">
    <property type="entry name" value="TRAF domain-like"/>
    <property type="match status" value="2"/>
</dbReference>
<evidence type="ECO:0000256" key="2">
    <source>
        <dbReference type="ARBA" id="ARBA00022771"/>
    </source>
</evidence>
<keyword evidence="2 4" id="KW-0863">Zinc-finger</keyword>
<evidence type="ECO:0008006" key="9">
    <source>
        <dbReference type="Google" id="ProtNLM"/>
    </source>
</evidence>
<keyword evidence="5" id="KW-0175">Coiled coil</keyword>
<dbReference type="CDD" id="cd00257">
    <property type="entry name" value="beta-trefoil_FSCN-like"/>
    <property type="match status" value="3"/>
</dbReference>
<keyword evidence="3 4" id="KW-0862">Zinc</keyword>
<dbReference type="Gene3D" id="3.30.40.10">
    <property type="entry name" value="Zinc/RING finger domain, C3HC4 (zinc finger)"/>
    <property type="match status" value="3"/>
</dbReference>
<dbReference type="PROSITE" id="PS50145">
    <property type="entry name" value="ZF_TRAF"/>
    <property type="match status" value="2"/>
</dbReference>
<feature type="zinc finger region" description="TRAF-type" evidence="4">
    <location>
        <begin position="168"/>
        <end position="222"/>
    </location>
</feature>
<organism evidence="8">
    <name type="scientific">Chromera velia CCMP2878</name>
    <dbReference type="NCBI Taxonomy" id="1169474"/>
    <lineage>
        <taxon>Eukaryota</taxon>
        <taxon>Sar</taxon>
        <taxon>Alveolata</taxon>
        <taxon>Colpodellida</taxon>
        <taxon>Chromeraceae</taxon>
        <taxon>Chromera</taxon>
    </lineage>
</organism>
<feature type="domain" description="TRAF-type" evidence="7">
    <location>
        <begin position="112"/>
        <end position="156"/>
    </location>
</feature>
<accession>A0A0G4HXH5</accession>
<gene>
    <name evidence="8" type="ORF">Cvel_9268</name>
</gene>
<dbReference type="Gene3D" id="2.80.10.50">
    <property type="match status" value="3"/>
</dbReference>
<dbReference type="GO" id="GO:0051015">
    <property type="term" value="F:actin filament binding"/>
    <property type="evidence" value="ECO:0007669"/>
    <property type="project" value="TreeGrafter"/>
</dbReference>
<evidence type="ECO:0000259" key="7">
    <source>
        <dbReference type="PROSITE" id="PS50145"/>
    </source>
</evidence>
<evidence type="ECO:0000259" key="6">
    <source>
        <dbReference type="PROSITE" id="PS50089"/>
    </source>
</evidence>
<feature type="coiled-coil region" evidence="5">
    <location>
        <begin position="391"/>
        <end position="438"/>
    </location>
</feature>
<dbReference type="EMBL" id="CDMZ01004258">
    <property type="protein sequence ID" value="CEM49183.1"/>
    <property type="molecule type" value="Genomic_DNA"/>
</dbReference>
<feature type="zinc finger region" description="TRAF-type" evidence="4">
    <location>
        <begin position="112"/>
        <end position="156"/>
    </location>
</feature>
<name>A0A0G4HXH5_9ALVE</name>
<dbReference type="InterPro" id="IPR052883">
    <property type="entry name" value="Hisactophilin"/>
</dbReference>
<dbReference type="GO" id="GO:0015629">
    <property type="term" value="C:actin cytoskeleton"/>
    <property type="evidence" value="ECO:0007669"/>
    <property type="project" value="TreeGrafter"/>
</dbReference>
<reference evidence="8" key="1">
    <citation type="submission" date="2014-11" db="EMBL/GenBank/DDBJ databases">
        <authorList>
            <person name="Otto D Thomas"/>
            <person name="Naeem Raeece"/>
        </authorList>
    </citation>
    <scope>NUCLEOTIDE SEQUENCE</scope>
</reference>
<feature type="domain" description="RING-type" evidence="6">
    <location>
        <begin position="30"/>
        <end position="70"/>
    </location>
</feature>
<sequence>MPAPSKPKRLGLDISLAAAGFKEQAQNAICSMCHDFIEEAVETDCNARHVFCRSCVEKCLDSCQPCPSCRGRLSKLSDAHPALVYAYENVKWKCLNYETGCDFTGTKRELETHLDLHCPEEETECPFLGCSEKIRRIAMDDHTRDCRFGPILCPYCSTLWPFIEMKEHLATCDKLPVQCRLNCGQRIPRGDLAAHMERDCPEAMIECFVPDCKEKILRKDVERHEEEFMKKHVQLLAKQMAALKTCGQNDPPKVPNQIAIPPGLYTIKTVHGTCLRAHPGLEGAKVDMQTANHANDWEVFQMIDLGNGRVALRSFHGTYMRAHPGGEGAKMDLQTGCGPWEEFTLVRADGNRFGIRSAHGTYLRAHKGGVGATLDLQVNKNEWNAMPWEQFEFVEEKFEGIEKDKHEMKRKENYTRLIIKQEAALKKEKEQKEALLKVPDYNVPVFLSPGVYTIKTVHGTCLRAHPGGEGAKVDMQTSVRASDWEEWQVVDLGNGRVALRSFHGTYMRAHPGGEGAEIDLQTGCNLWEEFTIVQAVDGRFGIRSAHGTYLRAHKGGVGATLDLQVNKNDWNAMPWEQFEFVEKKDTQEVPHSTGVPPGIFVIKTVHGTCLRAHPGGEGAKVDVQTAVRASDWEKWQVIDLGNGRVALRSFHGTYMRAHPGGEGAKMDLQTGCGPWEEFTLVRADGNRFGIRSAHGTYLRAHKGGVGATLDLQVNKNEWNAMPWEQFEFVEV</sequence>